<dbReference type="EMBL" id="JAAEDH010000015">
    <property type="protein sequence ID" value="MBR0656101.1"/>
    <property type="molecule type" value="Genomic_DNA"/>
</dbReference>
<evidence type="ECO:0000313" key="3">
    <source>
        <dbReference type="Proteomes" id="UP001196068"/>
    </source>
</evidence>
<name>A0AAF1JXE6_9PROT</name>
<reference evidence="2" key="1">
    <citation type="submission" date="2020-01" db="EMBL/GenBank/DDBJ databases">
        <authorList>
            <person name="Rat A."/>
        </authorList>
    </citation>
    <scope>NUCLEOTIDE SEQUENCE</scope>
    <source>
        <strain evidence="2">LMG 28251</strain>
    </source>
</reference>
<feature type="region of interest" description="Disordered" evidence="1">
    <location>
        <begin position="1"/>
        <end position="24"/>
    </location>
</feature>
<reference evidence="2" key="2">
    <citation type="journal article" date="2021" name="Syst. Appl. Microbiol.">
        <title>Roseomonas hellenica sp. nov., isolated from roots of wild-growing Alkanna tinctoria.</title>
        <authorList>
            <person name="Rat A."/>
            <person name="Naranjo H.D."/>
            <person name="Lebbe L."/>
            <person name="Cnockaert M."/>
            <person name="Krigas N."/>
            <person name="Grigoriadou K."/>
            <person name="Maloupa E."/>
            <person name="Willems A."/>
        </authorList>
    </citation>
    <scope>NUCLEOTIDE SEQUENCE</scope>
    <source>
        <strain evidence="2">LMG 28251</strain>
    </source>
</reference>
<dbReference type="AlphaFoldDB" id="A0AAF1JXE6"/>
<dbReference type="RefSeq" id="WP_211874947.1">
    <property type="nucleotide sequence ID" value="NZ_JAAEDH010000015.1"/>
</dbReference>
<evidence type="ECO:0000313" key="2">
    <source>
        <dbReference type="EMBL" id="MBR0656101.1"/>
    </source>
</evidence>
<organism evidence="2 3">
    <name type="scientific">Plastoroseomonas arctica</name>
    <dbReference type="NCBI Taxonomy" id="1509237"/>
    <lineage>
        <taxon>Bacteria</taxon>
        <taxon>Pseudomonadati</taxon>
        <taxon>Pseudomonadota</taxon>
        <taxon>Alphaproteobacteria</taxon>
        <taxon>Acetobacterales</taxon>
        <taxon>Acetobacteraceae</taxon>
        <taxon>Plastoroseomonas</taxon>
    </lineage>
</organism>
<proteinExistence type="predicted"/>
<keyword evidence="3" id="KW-1185">Reference proteome</keyword>
<sequence length="111" mass="12089">MARGPRPSKAKPAGKPGQPKPDAAAATLERLSREVEETRAKLRQVEEQGLDAFTAKKIETLIEAAQIARGQALDAALERTKAQGELRALRDAIEKAPGPAGWLMRRALRRL</sequence>
<evidence type="ECO:0000256" key="1">
    <source>
        <dbReference type="SAM" id="MobiDB-lite"/>
    </source>
</evidence>
<gene>
    <name evidence="2" type="ORF">GXW79_13540</name>
</gene>
<comment type="caution">
    <text evidence="2">The sequence shown here is derived from an EMBL/GenBank/DDBJ whole genome shotgun (WGS) entry which is preliminary data.</text>
</comment>
<dbReference type="Proteomes" id="UP001196068">
    <property type="component" value="Unassembled WGS sequence"/>
</dbReference>
<accession>A0AAF1JXE6</accession>
<protein>
    <submittedName>
        <fullName evidence="2">Uncharacterized protein</fullName>
    </submittedName>
</protein>